<name>A0ABQ2A6N0_9BACT</name>
<evidence type="ECO:0000313" key="2">
    <source>
        <dbReference type="Proteomes" id="UP000637774"/>
    </source>
</evidence>
<proteinExistence type="predicted"/>
<comment type="caution">
    <text evidence="1">The sequence shown here is derived from an EMBL/GenBank/DDBJ whole genome shotgun (WGS) entry which is preliminary data.</text>
</comment>
<keyword evidence="2" id="KW-1185">Reference proteome</keyword>
<reference evidence="2" key="1">
    <citation type="journal article" date="2019" name="Int. J. Syst. Evol. Microbiol.">
        <title>The Global Catalogue of Microorganisms (GCM) 10K type strain sequencing project: providing services to taxonomists for standard genome sequencing and annotation.</title>
        <authorList>
            <consortium name="The Broad Institute Genomics Platform"/>
            <consortium name="The Broad Institute Genome Sequencing Center for Infectious Disease"/>
            <person name="Wu L."/>
            <person name="Ma J."/>
        </authorList>
    </citation>
    <scope>NUCLEOTIDE SEQUENCE [LARGE SCALE GENOMIC DNA]</scope>
    <source>
        <strain evidence="2">CGMCC 1.14966</strain>
    </source>
</reference>
<dbReference type="EMBL" id="BMGY01000014">
    <property type="protein sequence ID" value="GGH84978.1"/>
    <property type="molecule type" value="Genomic_DNA"/>
</dbReference>
<accession>A0ABQ2A6N0</accession>
<protein>
    <submittedName>
        <fullName evidence="1">Uncharacterized protein</fullName>
    </submittedName>
</protein>
<sequence>MLRKINAQSQQGHVDADPFTQSQDVDLSWINTLAVRRDVKSANFYTVSLGDDISQFKVAIQLTVLKQGNSFKIAAIRSFKYKKY</sequence>
<organism evidence="1 2">
    <name type="scientific">Hymenobacter frigidus</name>
    <dbReference type="NCBI Taxonomy" id="1524095"/>
    <lineage>
        <taxon>Bacteria</taxon>
        <taxon>Pseudomonadati</taxon>
        <taxon>Bacteroidota</taxon>
        <taxon>Cytophagia</taxon>
        <taxon>Cytophagales</taxon>
        <taxon>Hymenobacteraceae</taxon>
        <taxon>Hymenobacter</taxon>
    </lineage>
</organism>
<evidence type="ECO:0000313" key="1">
    <source>
        <dbReference type="EMBL" id="GGH84978.1"/>
    </source>
</evidence>
<dbReference type="Proteomes" id="UP000637774">
    <property type="component" value="Unassembled WGS sequence"/>
</dbReference>
<dbReference type="Gene3D" id="3.10.450.50">
    <property type="match status" value="1"/>
</dbReference>
<gene>
    <name evidence="1" type="ORF">GCM10011495_18140</name>
</gene>